<feature type="domain" description="AB hydrolase-1" evidence="1">
    <location>
        <begin position="23"/>
        <end position="237"/>
    </location>
</feature>
<dbReference type="RefSeq" id="WP_273934886.1">
    <property type="nucleotide sequence ID" value="NZ_CP097263.1"/>
</dbReference>
<sequence>MQTVTSKDGTSIAYDRSGQGPTLVLVGGAFMTRASFAPLASALAASFDVVAYDRRGRADSTIVEPYSVDRELEDLAAVLSAVGGSFLYGMSSGAALAFLAASADLPITRVAGMEPPYRLPDAPPVDPTYGPVLTSLIEAGRNDDAVAHFMLNGVGQPQAVVDHMRADPFWPHLVALAPTLVHDNAVMADGGLPPFLSTITVPALVVSSTGSSPWLQSAAAAAAAAVPDGRHVSRDGGFHDLPPEVLAAVLTEFFKA</sequence>
<dbReference type="SUPFAM" id="SSF53474">
    <property type="entry name" value="alpha/beta-Hydrolases"/>
    <property type="match status" value="1"/>
</dbReference>
<dbReference type="EMBL" id="JBHLUD010000009">
    <property type="protein sequence ID" value="MFC0545279.1"/>
    <property type="molecule type" value="Genomic_DNA"/>
</dbReference>
<proteinExistence type="predicted"/>
<dbReference type="Pfam" id="PF12697">
    <property type="entry name" value="Abhydrolase_6"/>
    <property type="match status" value="1"/>
</dbReference>
<evidence type="ECO:0000313" key="2">
    <source>
        <dbReference type="EMBL" id="MFC0545279.1"/>
    </source>
</evidence>
<dbReference type="GO" id="GO:0016787">
    <property type="term" value="F:hydrolase activity"/>
    <property type="evidence" value="ECO:0007669"/>
    <property type="project" value="UniProtKB-KW"/>
</dbReference>
<comment type="caution">
    <text evidence="2">The sequence shown here is derived from an EMBL/GenBank/DDBJ whole genome shotgun (WGS) entry which is preliminary data.</text>
</comment>
<evidence type="ECO:0000313" key="3">
    <source>
        <dbReference type="Proteomes" id="UP001589810"/>
    </source>
</evidence>
<name>A0ABV6MYP6_9PSEU</name>
<dbReference type="PANTHER" id="PTHR43433">
    <property type="entry name" value="HYDROLASE, ALPHA/BETA FOLD FAMILY PROTEIN"/>
    <property type="match status" value="1"/>
</dbReference>
<dbReference type="PANTHER" id="PTHR43433:SF5">
    <property type="entry name" value="AB HYDROLASE-1 DOMAIN-CONTAINING PROTEIN"/>
    <property type="match status" value="1"/>
</dbReference>
<organism evidence="2 3">
    <name type="scientific">Kutzneria chonburiensis</name>
    <dbReference type="NCBI Taxonomy" id="1483604"/>
    <lineage>
        <taxon>Bacteria</taxon>
        <taxon>Bacillati</taxon>
        <taxon>Actinomycetota</taxon>
        <taxon>Actinomycetes</taxon>
        <taxon>Pseudonocardiales</taxon>
        <taxon>Pseudonocardiaceae</taxon>
        <taxon>Kutzneria</taxon>
    </lineage>
</organism>
<accession>A0ABV6MYP6</accession>
<reference evidence="2 3" key="1">
    <citation type="submission" date="2024-09" db="EMBL/GenBank/DDBJ databases">
        <authorList>
            <person name="Sun Q."/>
            <person name="Mori K."/>
        </authorList>
    </citation>
    <scope>NUCLEOTIDE SEQUENCE [LARGE SCALE GENOMIC DNA]</scope>
    <source>
        <strain evidence="2 3">TBRC 1432</strain>
    </source>
</reference>
<dbReference type="Gene3D" id="3.40.50.1820">
    <property type="entry name" value="alpha/beta hydrolase"/>
    <property type="match status" value="1"/>
</dbReference>
<gene>
    <name evidence="2" type="ORF">ACFFH7_27475</name>
</gene>
<dbReference type="InterPro" id="IPR050471">
    <property type="entry name" value="AB_hydrolase"/>
</dbReference>
<dbReference type="Proteomes" id="UP001589810">
    <property type="component" value="Unassembled WGS sequence"/>
</dbReference>
<keyword evidence="3" id="KW-1185">Reference proteome</keyword>
<protein>
    <submittedName>
        <fullName evidence="2">Alpha/beta fold hydrolase</fullName>
    </submittedName>
</protein>
<dbReference type="InterPro" id="IPR029058">
    <property type="entry name" value="AB_hydrolase_fold"/>
</dbReference>
<keyword evidence="2" id="KW-0378">Hydrolase</keyword>
<evidence type="ECO:0000259" key="1">
    <source>
        <dbReference type="Pfam" id="PF12697"/>
    </source>
</evidence>
<dbReference type="InterPro" id="IPR000073">
    <property type="entry name" value="AB_hydrolase_1"/>
</dbReference>